<evidence type="ECO:0000313" key="2">
    <source>
        <dbReference type="Proteomes" id="UP000235672"/>
    </source>
</evidence>
<dbReference type="AlphaFoldDB" id="A0A2J6Q3J0"/>
<accession>A0A2J6Q3J0</accession>
<sequence length="181" mass="19731">MERSYHDGKASLPNQTRLEDVRLDLHDWTSKDGKHVLHLRRGISRFWKPSPQKRVACAQNCGSGVAKPNVGQVSGQGQIGGLEILGERSEELSSLKGAPLIGSATENLPAKVVSSQLLGSSTNLFFISTTETLSRNKARAFKAIDIAVDGRLPADRISASPSQMADLSRVFSWHLHYSPDL</sequence>
<evidence type="ECO:0000313" key="1">
    <source>
        <dbReference type="EMBL" id="PMD20845.1"/>
    </source>
</evidence>
<dbReference type="EMBL" id="KZ613483">
    <property type="protein sequence ID" value="PMD20845.1"/>
    <property type="molecule type" value="Genomic_DNA"/>
</dbReference>
<reference evidence="1 2" key="1">
    <citation type="submission" date="2016-05" db="EMBL/GenBank/DDBJ databases">
        <title>A degradative enzymes factory behind the ericoid mycorrhizal symbiosis.</title>
        <authorList>
            <consortium name="DOE Joint Genome Institute"/>
            <person name="Martino E."/>
            <person name="Morin E."/>
            <person name="Grelet G."/>
            <person name="Kuo A."/>
            <person name="Kohler A."/>
            <person name="Daghino S."/>
            <person name="Barry K."/>
            <person name="Choi C."/>
            <person name="Cichocki N."/>
            <person name="Clum A."/>
            <person name="Copeland A."/>
            <person name="Hainaut M."/>
            <person name="Haridas S."/>
            <person name="Labutti K."/>
            <person name="Lindquist E."/>
            <person name="Lipzen A."/>
            <person name="Khouja H.-R."/>
            <person name="Murat C."/>
            <person name="Ohm R."/>
            <person name="Olson A."/>
            <person name="Spatafora J."/>
            <person name="Veneault-Fourrey C."/>
            <person name="Henrissat B."/>
            <person name="Grigoriev I."/>
            <person name="Martin F."/>
            <person name="Perotto S."/>
        </authorList>
    </citation>
    <scope>NUCLEOTIDE SEQUENCE [LARGE SCALE GENOMIC DNA]</scope>
    <source>
        <strain evidence="1 2">UAMH 7357</strain>
    </source>
</reference>
<dbReference type="Proteomes" id="UP000235672">
    <property type="component" value="Unassembled WGS sequence"/>
</dbReference>
<gene>
    <name evidence="1" type="ORF">NA56DRAFT_704076</name>
</gene>
<keyword evidence="2" id="KW-1185">Reference proteome</keyword>
<protein>
    <submittedName>
        <fullName evidence="1">Uncharacterized protein</fullName>
    </submittedName>
</protein>
<organism evidence="1 2">
    <name type="scientific">Hyaloscypha hepaticicola</name>
    <dbReference type="NCBI Taxonomy" id="2082293"/>
    <lineage>
        <taxon>Eukaryota</taxon>
        <taxon>Fungi</taxon>
        <taxon>Dikarya</taxon>
        <taxon>Ascomycota</taxon>
        <taxon>Pezizomycotina</taxon>
        <taxon>Leotiomycetes</taxon>
        <taxon>Helotiales</taxon>
        <taxon>Hyaloscyphaceae</taxon>
        <taxon>Hyaloscypha</taxon>
    </lineage>
</organism>
<name>A0A2J6Q3J0_9HELO</name>
<proteinExistence type="predicted"/>